<keyword evidence="1" id="KW-0472">Membrane</keyword>
<name>T1CIL2_9PORP</name>
<protein>
    <submittedName>
        <fullName evidence="2">Uncharacterized protein</fullName>
    </submittedName>
</protein>
<proteinExistence type="predicted"/>
<reference evidence="2 3" key="2">
    <citation type="journal article" date="2013" name="Genome Announc.">
        <title>Draft Genome Sequences of Porphyromonas crevioricanis JCM 15906T and Porphyromonas cansulci JCM 13913T Isolated from a Canine Oral Cavity.</title>
        <authorList>
            <person name="Sakamoto M."/>
            <person name="Tanaka N."/>
            <person name="Shiwa Y."/>
            <person name="Yoshikawa H."/>
            <person name="Ohkuma M."/>
        </authorList>
    </citation>
    <scope>NUCLEOTIDE SEQUENCE [LARGE SCALE GENOMIC DNA]</scope>
    <source>
        <strain evidence="2 3">JCM 15906</strain>
    </source>
</reference>
<dbReference type="AlphaFoldDB" id="T1CIL2"/>
<keyword evidence="1" id="KW-0812">Transmembrane</keyword>
<dbReference type="EMBL" id="BAOU01000048">
    <property type="protein sequence ID" value="GAD05981.1"/>
    <property type="molecule type" value="Genomic_DNA"/>
</dbReference>
<keyword evidence="1" id="KW-1133">Transmembrane helix</keyword>
<accession>T1CIL2</accession>
<evidence type="ECO:0000313" key="2">
    <source>
        <dbReference type="EMBL" id="GAD05981.1"/>
    </source>
</evidence>
<sequence>MLFYCVLFCVFFDTLFLLGIGLILTVFLPLFFSSWELFFYDTGENEISLLREILLTQERINFFTGEKNDPLRMPMNRVFWKGGFREIGRENMGLDICVLFS</sequence>
<organism evidence="2 3">
    <name type="scientific">Porphyromonas crevioricanis JCM 15906</name>
    <dbReference type="NCBI Taxonomy" id="1305617"/>
    <lineage>
        <taxon>Bacteria</taxon>
        <taxon>Pseudomonadati</taxon>
        <taxon>Bacteroidota</taxon>
        <taxon>Bacteroidia</taxon>
        <taxon>Bacteroidales</taxon>
        <taxon>Porphyromonadaceae</taxon>
        <taxon>Porphyromonas</taxon>
    </lineage>
</organism>
<gene>
    <name evidence="2" type="ORF">PORCRE_1695</name>
</gene>
<dbReference type="Proteomes" id="UP000018031">
    <property type="component" value="Unassembled WGS sequence"/>
</dbReference>
<evidence type="ECO:0000256" key="1">
    <source>
        <dbReference type="SAM" id="Phobius"/>
    </source>
</evidence>
<comment type="caution">
    <text evidence="2">The sequence shown here is derived from an EMBL/GenBank/DDBJ whole genome shotgun (WGS) entry which is preliminary data.</text>
</comment>
<feature type="transmembrane region" description="Helical" evidence="1">
    <location>
        <begin position="7"/>
        <end position="32"/>
    </location>
</feature>
<reference evidence="3" key="1">
    <citation type="journal article" date="2013" name="Genome">
        <title>Draft Genome Sequences of Porphyromonas crevioricanis JCM 15906T and Porphyromonas cansulci JCM 13913T Isolated from a Canine Oral Cavity.</title>
        <authorList>
            <person name="Sakamoto M."/>
            <person name="Tanaka N."/>
            <person name="Shiwa Y."/>
            <person name="Yoshikawa H."/>
            <person name="Ohkuma M."/>
        </authorList>
    </citation>
    <scope>NUCLEOTIDE SEQUENCE [LARGE SCALE GENOMIC DNA]</scope>
    <source>
        <strain evidence="3">JCM 15906</strain>
    </source>
</reference>
<evidence type="ECO:0000313" key="3">
    <source>
        <dbReference type="Proteomes" id="UP000018031"/>
    </source>
</evidence>